<name>A0A4Q1BAL2_TREME</name>
<reference evidence="2 3" key="1">
    <citation type="submission" date="2016-06" db="EMBL/GenBank/DDBJ databases">
        <title>Evolution of pathogenesis and genome organization in the Tremellales.</title>
        <authorList>
            <person name="Cuomo C."/>
            <person name="Litvintseva A."/>
            <person name="Heitman J."/>
            <person name="Chen Y."/>
            <person name="Sun S."/>
            <person name="Springer D."/>
            <person name="Dromer F."/>
            <person name="Young S."/>
            <person name="Zeng Q."/>
            <person name="Chapman S."/>
            <person name="Gujja S."/>
            <person name="Saif S."/>
            <person name="Birren B."/>
        </authorList>
    </citation>
    <scope>NUCLEOTIDE SEQUENCE [LARGE SCALE GENOMIC DNA]</scope>
    <source>
        <strain evidence="2 3">ATCC 28783</strain>
    </source>
</reference>
<protein>
    <submittedName>
        <fullName evidence="2">Uncharacterized protein</fullName>
    </submittedName>
</protein>
<dbReference type="AlphaFoldDB" id="A0A4Q1BAL2"/>
<evidence type="ECO:0000313" key="2">
    <source>
        <dbReference type="EMBL" id="RXK35047.1"/>
    </source>
</evidence>
<organism evidence="2 3">
    <name type="scientific">Tremella mesenterica</name>
    <name type="common">Jelly fungus</name>
    <dbReference type="NCBI Taxonomy" id="5217"/>
    <lineage>
        <taxon>Eukaryota</taxon>
        <taxon>Fungi</taxon>
        <taxon>Dikarya</taxon>
        <taxon>Basidiomycota</taxon>
        <taxon>Agaricomycotina</taxon>
        <taxon>Tremellomycetes</taxon>
        <taxon>Tremellales</taxon>
        <taxon>Tremellaceae</taxon>
        <taxon>Tremella</taxon>
    </lineage>
</organism>
<dbReference type="Proteomes" id="UP000289152">
    <property type="component" value="Unassembled WGS sequence"/>
</dbReference>
<feature type="compositionally biased region" description="Polar residues" evidence="1">
    <location>
        <begin position="19"/>
        <end position="30"/>
    </location>
</feature>
<keyword evidence="3" id="KW-1185">Reference proteome</keyword>
<comment type="caution">
    <text evidence="2">The sequence shown here is derived from an EMBL/GenBank/DDBJ whole genome shotgun (WGS) entry which is preliminary data.</text>
</comment>
<evidence type="ECO:0000313" key="3">
    <source>
        <dbReference type="Proteomes" id="UP000289152"/>
    </source>
</evidence>
<proteinExistence type="predicted"/>
<evidence type="ECO:0000256" key="1">
    <source>
        <dbReference type="SAM" id="MobiDB-lite"/>
    </source>
</evidence>
<dbReference type="InParanoid" id="A0A4Q1BAL2"/>
<accession>A0A4Q1BAL2</accession>
<sequence>MSQSTTNSDTSHHGAPKADSTNSASAQTILSEPKAADPSTGHTTEAGTNTGYKEGGPSNGSGNSTATATSLNNPTTSGDPKKNRPQLSLVIPTASSAAGRSLGSEYED</sequence>
<feature type="compositionally biased region" description="Polar residues" evidence="1">
    <location>
        <begin position="60"/>
        <end position="78"/>
    </location>
</feature>
<feature type="compositionally biased region" description="Polar residues" evidence="1">
    <location>
        <begin position="40"/>
        <end position="51"/>
    </location>
</feature>
<feature type="region of interest" description="Disordered" evidence="1">
    <location>
        <begin position="1"/>
        <end position="108"/>
    </location>
</feature>
<dbReference type="EMBL" id="SDIL01000162">
    <property type="protein sequence ID" value="RXK35047.1"/>
    <property type="molecule type" value="Genomic_DNA"/>
</dbReference>
<gene>
    <name evidence="2" type="ORF">M231_07700</name>
</gene>